<dbReference type="OrthoDB" id="248320at2759"/>
<dbReference type="PANTHER" id="PTHR23193:SF23">
    <property type="entry name" value="NUCLEAR PORE COMPLEX PROTEIN NUP153"/>
    <property type="match status" value="1"/>
</dbReference>
<dbReference type="GeneID" id="54292955"/>
<gene>
    <name evidence="6" type="ORF">K452DRAFT_144834</name>
</gene>
<dbReference type="GO" id="GO:0006405">
    <property type="term" value="P:RNA export from nucleus"/>
    <property type="evidence" value="ECO:0007669"/>
    <property type="project" value="TreeGrafter"/>
</dbReference>
<reference evidence="6" key="1">
    <citation type="journal article" date="2020" name="Stud. Mycol.">
        <title>101 Dothideomycetes genomes: a test case for predicting lifestyles and emergence of pathogens.</title>
        <authorList>
            <person name="Haridas S."/>
            <person name="Albert R."/>
            <person name="Binder M."/>
            <person name="Bloem J."/>
            <person name="Labutti K."/>
            <person name="Salamov A."/>
            <person name="Andreopoulos B."/>
            <person name="Baker S."/>
            <person name="Barry K."/>
            <person name="Bills G."/>
            <person name="Bluhm B."/>
            <person name="Cannon C."/>
            <person name="Castanera R."/>
            <person name="Culley D."/>
            <person name="Daum C."/>
            <person name="Ezra D."/>
            <person name="Gonzalez J."/>
            <person name="Henrissat B."/>
            <person name="Kuo A."/>
            <person name="Liang C."/>
            <person name="Lipzen A."/>
            <person name="Lutzoni F."/>
            <person name="Magnuson J."/>
            <person name="Mondo S."/>
            <person name="Nolan M."/>
            <person name="Ohm R."/>
            <person name="Pangilinan J."/>
            <person name="Park H.-J."/>
            <person name="Ramirez L."/>
            <person name="Alfaro M."/>
            <person name="Sun H."/>
            <person name="Tritt A."/>
            <person name="Yoshinaga Y."/>
            <person name="Zwiers L.-H."/>
            <person name="Turgeon B."/>
            <person name="Goodwin S."/>
            <person name="Spatafora J."/>
            <person name="Crous P."/>
            <person name="Grigoriev I."/>
        </authorList>
    </citation>
    <scope>NUCLEOTIDE SEQUENCE</scope>
    <source>
        <strain evidence="6">CBS 121167</strain>
    </source>
</reference>
<sequence>MAFSMSGPAASNAQARQAADLDEISTELLGFSALGGAKKLKLLPTPWPADALPPSTSSLLAVASQKGLLAAAGPESLVVASTDAVRAALHSKDQAQDGIINFEPQLTIPGPRLSQVAFTSDDQHLVLSAESGGGLAIHDVAALLNGKTESTFQLATEGMAVRSLNPNPAPEHAEFIAVVLTGGQLMLANLKERSFVKPNNNAVLKSGVSCVSWSNKGKQMIAGLGDGTAFQLKPDGSAQAVVPRPPQLEGDQHVSAIFWLANDDFLIVHTPTQFEADTAPDSTFHFVHRDKGSQNYSFQKLVDPAPPFGLNRSPPHHFMARLRNWKPSMDDMLMISSTAGVDVGVVTRSSVPLSSDQPITNVYTTTSIGVDSRRAQMPSSIGEDVMDTSPIGLAIDLSSKDKVWKPIQGSDVEWSPTPLPQLVVLNNEGFLVSWWVVYNASIEQNTGYDGLVTVGGGQAAQQAQPAAPTPFGGRSSTSGAAPAFGSSGFGASGTSAFGSSSALGGSKSPWQSASTGSAGGAPAFGKQSFGTPSAPGAFGQPAFGSASKPGATFGAPGGLGSKGSVWGAPSTATSQLTKPSSPFGGTAAAQSPFATLAQNTNNTAGGGFSAFGKPSTASPFANAQNKPGQSAFGNPAFGSNNAPTQSFGGSSAPSFASTVSLNSSVGGSTVKSFGAPQNTNLFGQKAAQPQTEESEMADTDDPRSPKGAQKSNIFGDFKLGTTFAKDGTSNDDLPKPANPSGSFGLGQSFGQVLDAAQNESTGPKPPTKPENPFGQTQSLGQVLETANKESSGPNPSAKPENPFAQASSKPEITSPTPAAKTPNTSGSLFDNLGKQGKSGSSLFGNIGNKPATNGAAPTLNPEKPKPKSPSPQPKEEDAPLPPDFTAPKPKKSQDSKAEDAPEDAPLPPDFTKKAKEPESKDTDDLPPIAGSPPVEVEKPESPSPSENSADKEGASSPTAAPLPPDLRKPANAFSFPSAPDTTKPSAPPKPPSPSRSPTRPAARVDFGASTTPFGAPKTQPPVPVFPPNKNEDTLRSPSPVRTASASVPATGPRREAMKIPPAPPVTRATSRPAAPEPDSILQDLPDDEEAEQTRNTLASSPTATKTLKEFYVHQDYAGPSGPTSIAGSIEQLYRDMQSMVDTVGLNAHHLAGFIKGHMENEGQERQRSDLEVDVDDPDAEGSWCLAEIDDLEIVENNLENSLDRGRLSDVQGKIRDLIRLSKDVSQLRKRLQDVRKAIEARKDPAKLAQTRGTPLSEEQSAQQLTLRGSFADTQKLLTAAEEAIVLLKTRMSSAEANRGSPNTPTAEAVEKTIAKMTAMIEKKSGDLDVLETQMRKLRLLGNSGYGFDYDEEEDDDIAAGLTSLNLRSSLGPRSREGSPAFATPPTTRTKMLNYGTPGTGRSNRSSRGYGLFYTPDGKSSPAPFRSSFNGSMTGPIPASSLGEEITKEDVRTYKAKQAKRSIVAEKLREAAARRGGPRVTKIGP</sequence>
<feature type="compositionally biased region" description="Basic and acidic residues" evidence="4">
    <location>
        <begin position="910"/>
        <end position="923"/>
    </location>
</feature>
<dbReference type="GO" id="GO:0017056">
    <property type="term" value="F:structural constituent of nuclear pore"/>
    <property type="evidence" value="ECO:0007669"/>
    <property type="project" value="TreeGrafter"/>
</dbReference>
<accession>A0A6A6BPY1</accession>
<dbReference type="InterPro" id="IPR026054">
    <property type="entry name" value="Nucleoporin"/>
</dbReference>
<keyword evidence="7" id="KW-1185">Reference proteome</keyword>
<comment type="subcellular location">
    <subcellularLocation>
        <location evidence="1">Nucleus</location>
    </subcellularLocation>
</comment>
<feature type="compositionally biased region" description="Polar residues" evidence="4">
    <location>
        <begin position="658"/>
        <end position="691"/>
    </location>
</feature>
<feature type="compositionally biased region" description="Polar residues" evidence="4">
    <location>
        <begin position="1035"/>
        <end position="1047"/>
    </location>
</feature>
<feature type="domain" description="Nucleoporin Nup159/Nup146 N-terminal" evidence="5">
    <location>
        <begin position="53"/>
        <end position="431"/>
    </location>
</feature>
<feature type="region of interest" description="Disordered" evidence="4">
    <location>
        <begin position="1367"/>
        <end position="1443"/>
    </location>
</feature>
<feature type="compositionally biased region" description="Low complexity" evidence="4">
    <location>
        <begin position="646"/>
        <end position="657"/>
    </location>
</feature>
<feature type="region of interest" description="Disordered" evidence="4">
    <location>
        <begin position="564"/>
        <end position="1102"/>
    </location>
</feature>
<keyword evidence="3" id="KW-0539">Nucleus</keyword>
<dbReference type="Pfam" id="PF16755">
    <property type="entry name" value="Beta-prop_NUP159_NUP214"/>
    <property type="match status" value="1"/>
</dbReference>
<evidence type="ECO:0000256" key="3">
    <source>
        <dbReference type="ARBA" id="ARBA00023242"/>
    </source>
</evidence>
<dbReference type="InterPro" id="IPR015943">
    <property type="entry name" value="WD40/YVTN_repeat-like_dom_sf"/>
</dbReference>
<dbReference type="InterPro" id="IPR039462">
    <property type="entry name" value="Nup159/Nup146_N"/>
</dbReference>
<dbReference type="RefSeq" id="XP_033400343.1">
    <property type="nucleotide sequence ID" value="XM_033535461.1"/>
</dbReference>
<protein>
    <recommendedName>
        <fullName evidence="5">Nucleoporin Nup159/Nup146 N-terminal domain-containing protein</fullName>
    </recommendedName>
</protein>
<evidence type="ECO:0000256" key="1">
    <source>
        <dbReference type="ARBA" id="ARBA00004123"/>
    </source>
</evidence>
<feature type="compositionally biased region" description="Polar residues" evidence="4">
    <location>
        <begin position="570"/>
        <end position="580"/>
    </location>
</feature>
<dbReference type="GO" id="GO:0005643">
    <property type="term" value="C:nuclear pore"/>
    <property type="evidence" value="ECO:0007669"/>
    <property type="project" value="TreeGrafter"/>
</dbReference>
<dbReference type="FunFam" id="2.130.10.10:FF:000645">
    <property type="entry name" value="Putative nuclear pore complex subunit Nup159"/>
    <property type="match status" value="1"/>
</dbReference>
<dbReference type="PANTHER" id="PTHR23193">
    <property type="entry name" value="NUCLEAR PORE COMPLEX PROTEIN NUP"/>
    <property type="match status" value="1"/>
</dbReference>
<evidence type="ECO:0000256" key="4">
    <source>
        <dbReference type="SAM" id="MobiDB-lite"/>
    </source>
</evidence>
<dbReference type="GO" id="GO:0006606">
    <property type="term" value="P:protein import into nucleus"/>
    <property type="evidence" value="ECO:0007669"/>
    <property type="project" value="TreeGrafter"/>
</dbReference>
<feature type="compositionally biased region" description="Polar residues" evidence="4">
    <location>
        <begin position="804"/>
        <end position="828"/>
    </location>
</feature>
<feature type="region of interest" description="Disordered" evidence="4">
    <location>
        <begin position="500"/>
        <end position="550"/>
    </location>
</feature>
<dbReference type="Proteomes" id="UP000799438">
    <property type="component" value="Unassembled WGS sequence"/>
</dbReference>
<name>A0A6A6BPY1_9PEZI</name>
<evidence type="ECO:0000256" key="2">
    <source>
        <dbReference type="ARBA" id="ARBA00022448"/>
    </source>
</evidence>
<feature type="compositionally biased region" description="Polar residues" evidence="4">
    <location>
        <begin position="615"/>
        <end position="645"/>
    </location>
</feature>
<organism evidence="6 7">
    <name type="scientific">Aplosporella prunicola CBS 121167</name>
    <dbReference type="NCBI Taxonomy" id="1176127"/>
    <lineage>
        <taxon>Eukaryota</taxon>
        <taxon>Fungi</taxon>
        <taxon>Dikarya</taxon>
        <taxon>Ascomycota</taxon>
        <taxon>Pezizomycotina</taxon>
        <taxon>Dothideomycetes</taxon>
        <taxon>Dothideomycetes incertae sedis</taxon>
        <taxon>Botryosphaeriales</taxon>
        <taxon>Aplosporellaceae</taxon>
        <taxon>Aplosporella</taxon>
    </lineage>
</organism>
<feature type="compositionally biased region" description="Low complexity" evidence="4">
    <location>
        <begin position="500"/>
        <end position="516"/>
    </location>
</feature>
<keyword evidence="2" id="KW-0813">Transport</keyword>
<proteinExistence type="predicted"/>
<dbReference type="SUPFAM" id="SSF117289">
    <property type="entry name" value="Nucleoporin domain"/>
    <property type="match status" value="1"/>
</dbReference>
<feature type="compositionally biased region" description="Low complexity" evidence="4">
    <location>
        <begin position="740"/>
        <end position="751"/>
    </location>
</feature>
<feature type="compositionally biased region" description="Polar residues" evidence="4">
    <location>
        <begin position="1093"/>
        <end position="1102"/>
    </location>
</feature>
<feature type="compositionally biased region" description="Polar residues" evidence="4">
    <location>
        <begin position="588"/>
        <end position="603"/>
    </location>
</feature>
<feature type="compositionally biased region" description="Pro residues" evidence="4">
    <location>
        <begin position="985"/>
        <end position="994"/>
    </location>
</feature>
<dbReference type="PRINTS" id="PR01217">
    <property type="entry name" value="PRICHEXTENSN"/>
</dbReference>
<evidence type="ECO:0000313" key="7">
    <source>
        <dbReference type="Proteomes" id="UP000799438"/>
    </source>
</evidence>
<evidence type="ECO:0000313" key="6">
    <source>
        <dbReference type="EMBL" id="KAF2144631.1"/>
    </source>
</evidence>
<feature type="region of interest" description="Disordered" evidence="4">
    <location>
        <begin position="459"/>
        <end position="479"/>
    </location>
</feature>
<dbReference type="EMBL" id="ML995479">
    <property type="protein sequence ID" value="KAF2144631.1"/>
    <property type="molecule type" value="Genomic_DNA"/>
</dbReference>
<dbReference type="Gene3D" id="2.130.10.10">
    <property type="entry name" value="YVTN repeat-like/Quinoprotein amine dehydrogenase"/>
    <property type="match status" value="1"/>
</dbReference>
<dbReference type="GO" id="GO:0008139">
    <property type="term" value="F:nuclear localization sequence binding"/>
    <property type="evidence" value="ECO:0007669"/>
    <property type="project" value="TreeGrafter"/>
</dbReference>
<evidence type="ECO:0000259" key="5">
    <source>
        <dbReference type="Pfam" id="PF16755"/>
    </source>
</evidence>